<proteinExistence type="predicted"/>
<dbReference type="RefSeq" id="WP_323732618.1">
    <property type="nucleotide sequence ID" value="NZ_CP110820.1"/>
</dbReference>
<dbReference type="Pfam" id="PF05071">
    <property type="entry name" value="NDUFA12"/>
    <property type="match status" value="1"/>
</dbReference>
<sequence length="119" mass="13977">MELANWVYCRIFGNKVAVDEYGNVFYESKKASRYFGRPMRWVYYNGIVEPTKIAPKWHAWLHHQSNIIPSDKDGIYSKENDRKVNLTGTKFAYYPPGHFLAKFSKPVSTGDYHAWRPPE</sequence>
<keyword evidence="2" id="KW-1185">Reference proteome</keyword>
<dbReference type="EMBL" id="CP110820">
    <property type="protein sequence ID" value="WPX96946.1"/>
    <property type="molecule type" value="Genomic_DNA"/>
</dbReference>
<reference evidence="1 2" key="1">
    <citation type="submission" date="2022-11" db="EMBL/GenBank/DDBJ databases">
        <title>Host association and intracellularity evolved multiple times independently in the Rickettsiales.</title>
        <authorList>
            <person name="Castelli M."/>
            <person name="Nardi T."/>
            <person name="Gammuto L."/>
            <person name="Bellinzona G."/>
            <person name="Sabaneyeva E."/>
            <person name="Potekhin A."/>
            <person name="Serra V."/>
            <person name="Petroni G."/>
            <person name="Sassera D."/>
        </authorList>
    </citation>
    <scope>NUCLEOTIDE SEQUENCE [LARGE SCALE GENOMIC DNA]</scope>
    <source>
        <strain evidence="1 2">NDG2</strain>
    </source>
</reference>
<evidence type="ECO:0000313" key="1">
    <source>
        <dbReference type="EMBL" id="WPX96946.1"/>
    </source>
</evidence>
<dbReference type="Proteomes" id="UP001327219">
    <property type="component" value="Chromosome"/>
</dbReference>
<protein>
    <submittedName>
        <fullName evidence="1">NADH:ubiquinone oxidoreductase subunit</fullName>
    </submittedName>
</protein>
<gene>
    <name evidence="1" type="ORF">Bandiella_01082</name>
</gene>
<organism evidence="1 2">
    <name type="scientific">Candidatus Bandiella euplotis</name>
    <dbReference type="NCBI Taxonomy" id="1664265"/>
    <lineage>
        <taxon>Bacteria</taxon>
        <taxon>Pseudomonadati</taxon>
        <taxon>Pseudomonadota</taxon>
        <taxon>Alphaproteobacteria</taxon>
        <taxon>Rickettsiales</taxon>
        <taxon>Candidatus Midichloriaceae</taxon>
        <taxon>Candidatus Bandiella</taxon>
    </lineage>
</organism>
<accession>A0ABZ0UNV9</accession>
<dbReference type="PANTHER" id="PTHR12910:SF2">
    <property type="entry name" value="NADH DEHYDROGENASE [UBIQUINONE] 1 ALPHA SUBCOMPLEX SUBUNIT 12"/>
    <property type="match status" value="1"/>
</dbReference>
<dbReference type="InterPro" id="IPR007763">
    <property type="entry name" value="NDUFA12"/>
</dbReference>
<dbReference type="PANTHER" id="PTHR12910">
    <property type="entry name" value="NADH-UBIQUINONE OXIDOREDUCTASE SUBUNIT B17.2"/>
    <property type="match status" value="1"/>
</dbReference>
<name>A0ABZ0UNV9_9RICK</name>
<evidence type="ECO:0000313" key="2">
    <source>
        <dbReference type="Proteomes" id="UP001327219"/>
    </source>
</evidence>